<accession>A0A6G1SN09</accession>
<dbReference type="InterPro" id="IPR001104">
    <property type="entry name" value="3-oxo-5_a-steroid_4-DH_C"/>
</dbReference>
<organism evidence="11">
    <name type="scientific">Aceria tosichella</name>
    <name type="common">wheat curl mite</name>
    <dbReference type="NCBI Taxonomy" id="561515"/>
    <lineage>
        <taxon>Eukaryota</taxon>
        <taxon>Metazoa</taxon>
        <taxon>Ecdysozoa</taxon>
        <taxon>Arthropoda</taxon>
        <taxon>Chelicerata</taxon>
        <taxon>Arachnida</taxon>
        <taxon>Acari</taxon>
        <taxon>Acariformes</taxon>
        <taxon>Trombidiformes</taxon>
        <taxon>Prostigmata</taxon>
        <taxon>Eupodina</taxon>
        <taxon>Eriophyoidea</taxon>
        <taxon>Eriophyidae</taxon>
        <taxon>Eriophyinae</taxon>
        <taxon>Aceriini</taxon>
        <taxon>Aceria</taxon>
    </lineage>
</organism>
<comment type="catalytic activity">
    <reaction evidence="8 9">
        <text>a di-trans,poly-cis-dolichal + NADP(+) = a di-trans,poly-cis-polyprenal + NADPH + H(+)</text>
        <dbReference type="Rhea" id="RHEA:80727"/>
        <dbReference type="Rhea" id="RHEA-COMP:19536"/>
        <dbReference type="Rhea" id="RHEA-COMP:19537"/>
        <dbReference type="ChEBI" id="CHEBI:15378"/>
        <dbReference type="ChEBI" id="CHEBI:57783"/>
        <dbReference type="ChEBI" id="CHEBI:58349"/>
        <dbReference type="ChEBI" id="CHEBI:231623"/>
        <dbReference type="ChEBI" id="CHEBI:231637"/>
        <dbReference type="EC" id="1.3.1.94"/>
    </reaction>
    <physiologicalReaction direction="right-to-left" evidence="8 9">
        <dbReference type="Rhea" id="RHEA:80729"/>
    </physiologicalReaction>
</comment>
<keyword evidence="9" id="KW-0256">Endoplasmic reticulum</keyword>
<protein>
    <recommendedName>
        <fullName evidence="7 9">Polyprenal reductase</fullName>
        <ecNumber evidence="2 9">1.3.1.94</ecNumber>
    </recommendedName>
</protein>
<dbReference type="GO" id="GO:0006488">
    <property type="term" value="P:dolichol-linked oligosaccharide biosynthetic process"/>
    <property type="evidence" value="ECO:0007669"/>
    <property type="project" value="UniProtKB-UniRule"/>
</dbReference>
<feature type="transmembrane region" description="Helical" evidence="9">
    <location>
        <begin position="259"/>
        <end position="278"/>
    </location>
</feature>
<keyword evidence="9" id="KW-0560">Oxidoreductase</keyword>
<dbReference type="GO" id="GO:0160198">
    <property type="term" value="F:polyprenal reductase activity"/>
    <property type="evidence" value="ECO:0007669"/>
    <property type="project" value="UniProtKB-EC"/>
</dbReference>
<feature type="transmembrane region" description="Helical" evidence="9">
    <location>
        <begin position="231"/>
        <end position="253"/>
    </location>
</feature>
<dbReference type="GO" id="GO:0005789">
    <property type="term" value="C:endoplasmic reticulum membrane"/>
    <property type="evidence" value="ECO:0007669"/>
    <property type="project" value="UniProtKB-SubCell"/>
</dbReference>
<feature type="transmembrane region" description="Helical" evidence="9">
    <location>
        <begin position="64"/>
        <end position="85"/>
    </location>
</feature>
<reference evidence="11" key="1">
    <citation type="submission" date="2018-10" db="EMBL/GenBank/DDBJ databases">
        <title>Transcriptome assembly of Aceria tosichella (Wheat curl mite) Type 2.</title>
        <authorList>
            <person name="Scully E.D."/>
            <person name="Geib S.M."/>
            <person name="Palmer N.A."/>
            <person name="Gupta A.K."/>
            <person name="Sarath G."/>
            <person name="Tatineni S."/>
        </authorList>
    </citation>
    <scope>NUCLEOTIDE SEQUENCE</scope>
    <source>
        <strain evidence="11">LincolnNE</strain>
    </source>
</reference>
<evidence type="ECO:0000256" key="1">
    <source>
        <dbReference type="ARBA" id="ARBA00004127"/>
    </source>
</evidence>
<evidence type="ECO:0000256" key="3">
    <source>
        <dbReference type="ARBA" id="ARBA00022692"/>
    </source>
</evidence>
<dbReference type="GO" id="GO:0102389">
    <property type="term" value="F:polyprenol reductase activity"/>
    <property type="evidence" value="ECO:0007669"/>
    <property type="project" value="UniProtKB-UniRule"/>
</dbReference>
<dbReference type="AlphaFoldDB" id="A0A6G1SN09"/>
<sequence length="302" mass="34929">MFDPLLLSWIVIWTSITSYGVYLILSDNKQASVFYVYGKSLEANKKKGLFWSLFLVPKRWFAHFYLVAISVFVSSLAAVIAYYQSNIQLTNTSIPGVHIETFKDIHRTSSLVFTLILMIVQCSRRLYECLSISVHSSTSRINIIHYAFGHLFYILAAVSTIAPILLSDTSNQYTLNDILANLVNRRRAICFVLFVYVSHHQHKCHIILANLRKNKAGQVITEQHFVPSGGLFEFVSCPHFLLEILLYLIIILVQEFASNYWNLIFLLVFSTQTINAITEHKWYKRKYKDYPKSRKAIFPKLL</sequence>
<dbReference type="InterPro" id="IPR039698">
    <property type="entry name" value="Dfg10/SRD5A3"/>
</dbReference>
<comment type="pathway">
    <text evidence="9">Protein modification; protein glycosylation.</text>
</comment>
<evidence type="ECO:0000259" key="10">
    <source>
        <dbReference type="Pfam" id="PF02544"/>
    </source>
</evidence>
<evidence type="ECO:0000256" key="5">
    <source>
        <dbReference type="ARBA" id="ARBA00023136"/>
    </source>
</evidence>
<evidence type="ECO:0000256" key="9">
    <source>
        <dbReference type="RuleBase" id="RU367081"/>
    </source>
</evidence>
<evidence type="ECO:0000313" key="11">
    <source>
        <dbReference type="EMBL" id="MDE51916.1"/>
    </source>
</evidence>
<dbReference type="EMBL" id="GGYP01007145">
    <property type="protein sequence ID" value="MDE51916.1"/>
    <property type="molecule type" value="Transcribed_RNA"/>
</dbReference>
<evidence type="ECO:0000256" key="6">
    <source>
        <dbReference type="ARBA" id="ARBA00046320"/>
    </source>
</evidence>
<dbReference type="GO" id="GO:0016095">
    <property type="term" value="P:polyprenol catabolic process"/>
    <property type="evidence" value="ECO:0007669"/>
    <property type="project" value="UniProtKB-UniRule"/>
</dbReference>
<comment type="subcellular location">
    <subcellularLocation>
        <location evidence="1">Endomembrane system</location>
        <topology evidence="1">Multi-pass membrane protein</topology>
    </subcellularLocation>
    <subcellularLocation>
        <location evidence="9">Endoplasmic reticulum membrane</location>
    </subcellularLocation>
</comment>
<keyword evidence="4 9" id="KW-1133">Transmembrane helix</keyword>
<dbReference type="Pfam" id="PF02544">
    <property type="entry name" value="Steroid_dh"/>
    <property type="match status" value="1"/>
</dbReference>
<evidence type="ECO:0000256" key="2">
    <source>
        <dbReference type="ARBA" id="ARBA00012522"/>
    </source>
</evidence>
<feature type="transmembrane region" description="Helical" evidence="9">
    <location>
        <begin position="6"/>
        <end position="25"/>
    </location>
</feature>
<comment type="function">
    <text evidence="9">Plays a key role in early steps of protein N-linked glycosylation by being involved in the conversion of polyprenol into dolichol. Acts as a polyprenal reductase that mediates the reduction of polyprenal into dolichal in a NADP-dependent mechanism. Dolichols are required for the synthesis of dolichol-linked monosaccharides and the oligosaccharide precursor used for N-glycosylation.</text>
</comment>
<dbReference type="PANTHER" id="PTHR14624:SF0">
    <property type="entry name" value="POLYPRENOL REDUCTASE"/>
    <property type="match status" value="1"/>
</dbReference>
<dbReference type="EC" id="1.3.1.94" evidence="2 9"/>
<evidence type="ECO:0000256" key="7">
    <source>
        <dbReference type="ARBA" id="ARBA00047186"/>
    </source>
</evidence>
<keyword evidence="3 9" id="KW-0812">Transmembrane</keyword>
<comment type="similarity">
    <text evidence="6 9">Belongs to the steroid 5-alpha reductase family. Polyprenal reductase subfamily.</text>
</comment>
<evidence type="ECO:0000256" key="8">
    <source>
        <dbReference type="ARBA" id="ARBA00049427"/>
    </source>
</evidence>
<keyword evidence="9" id="KW-0521">NADP</keyword>
<proteinExistence type="inferred from homology"/>
<dbReference type="GO" id="GO:0003865">
    <property type="term" value="F:3-oxo-5-alpha-steroid 4-dehydrogenase activity"/>
    <property type="evidence" value="ECO:0007669"/>
    <property type="project" value="TreeGrafter"/>
</dbReference>
<evidence type="ECO:0000256" key="4">
    <source>
        <dbReference type="ARBA" id="ARBA00022989"/>
    </source>
</evidence>
<dbReference type="UniPathway" id="UPA00378"/>
<keyword evidence="5 9" id="KW-0472">Membrane</keyword>
<feature type="transmembrane region" description="Helical" evidence="9">
    <location>
        <begin position="143"/>
        <end position="166"/>
    </location>
</feature>
<feature type="domain" description="3-oxo-5-alpha-steroid 4-dehydrogenase C-terminal" evidence="10">
    <location>
        <begin position="181"/>
        <end position="301"/>
    </location>
</feature>
<dbReference type="PROSITE" id="PS50244">
    <property type="entry name" value="S5A_REDUCTASE"/>
    <property type="match status" value="1"/>
</dbReference>
<gene>
    <name evidence="11" type="primary">SRD5A3</name>
    <name evidence="11" type="ORF">g.20729</name>
</gene>
<dbReference type="PANTHER" id="PTHR14624">
    <property type="entry name" value="DFG10 PROTEIN"/>
    <property type="match status" value="1"/>
</dbReference>
<name>A0A6G1SN09_9ACAR</name>